<proteinExistence type="predicted"/>
<sequence length="548" mass="62296">MGNDETLQIAKHLEQTQIIESSLTNGDGPWTVICDSWNDSNGNHGGRYITLSQPHLRDKILSSMGWDLTKGRGTPGFVGSKEDARYFRNDAAPDFEPLVIFQEFHGVVPDTILISEEFRLLMGLWQDPKSGNYFQIKDDGTKELAVKFEAQKIEVRTPILNRYLAARQLDAVLFLDSTVSVRNAAPTATFDHLEIEDSSNGKDACIARNIGRLHLDEQVIFSRVLAKRILQAPPQAACGIWPWDDIDPEDYPEFIIGESETGVPIKFTCNPDRLANYFGANPDAPHYLTPVFFKPDVMQKYYDNPSLYSVGDGGLSCAQLWHVQIDNDDPTFVAVFLGDLGRDVPQGEWSHWLSYNVPPTQKMSETNFRRSILGQFTTSKNPEHHFKTSYEELNRIWERRWGWPLYREATHNDKDVIRRLRIPVNDTSTEFQAQLLNLALILVDLLNERALSQEVSVDSGTKGIGKLQRFLEKHSYRYVDRDTSLLRTVQRMRSHVAAHASGSKGQKVLDNELSGRSPREYFQQLTSDAVQMMRDLIEFATQSDSRPA</sequence>
<name>A0A1L7RMV6_9ACTO</name>
<dbReference type="AlphaFoldDB" id="A0A1L7RMV6"/>
<gene>
    <name evidence="1" type="ORF">AAM4_1140</name>
</gene>
<reference evidence="1" key="1">
    <citation type="submission" date="2014-07" db="EMBL/GenBank/DDBJ databases">
        <authorList>
            <person name="Zhang J.E."/>
            <person name="Yang H."/>
            <person name="Guo J."/>
            <person name="Deng Z."/>
            <person name="Luo H."/>
            <person name="Luo M."/>
            <person name="Zhao B."/>
        </authorList>
    </citation>
    <scope>NUCLEOTIDE SEQUENCE</scope>
    <source>
        <strain evidence="1">AM4</strain>
    </source>
</reference>
<organism evidence="1">
    <name type="scientific">Actinomyces succiniciruminis</name>
    <dbReference type="NCBI Taxonomy" id="1522002"/>
    <lineage>
        <taxon>Bacteria</taxon>
        <taxon>Bacillati</taxon>
        <taxon>Actinomycetota</taxon>
        <taxon>Actinomycetes</taxon>
        <taxon>Actinomycetales</taxon>
        <taxon>Actinomycetaceae</taxon>
        <taxon>Actinomyces</taxon>
    </lineage>
</organism>
<evidence type="ECO:0000313" key="1">
    <source>
        <dbReference type="EMBL" id="CED90972.1"/>
    </source>
</evidence>
<dbReference type="EMBL" id="LK995492">
    <property type="protein sequence ID" value="CED90972.1"/>
    <property type="molecule type" value="Genomic_DNA"/>
</dbReference>
<protein>
    <submittedName>
        <fullName evidence="1">Uncharacterized protein</fullName>
    </submittedName>
</protein>
<accession>A0A1L7RMV6</accession>